<dbReference type="GO" id="GO:0003682">
    <property type="term" value="F:chromatin binding"/>
    <property type="evidence" value="ECO:0007669"/>
    <property type="project" value="TreeGrafter"/>
</dbReference>
<keyword evidence="5" id="KW-0158">Chromosome</keyword>
<dbReference type="Pfam" id="PF05786">
    <property type="entry name" value="Cnd2"/>
    <property type="match status" value="1"/>
</dbReference>
<name>A0A0D0VGA4_CRYGA</name>
<sequence>MAAHHSKRPRVSTNSQDIHRPRRINDDAAEKAKRRKSAHFNAVPDISNTNDENESPNNQAGKRVISGLAIQQQGLIQKRGKRLSAVEPNMPEVRIEVKENKYEEWMKLATDNKITANNTWSFALIDYFADLTLLRNGPNDQSINFQKASCTLDGCVKIWTSRVDSVATETGKLLSGLAGGGAETGDDDGLEGEEDEAGETKITRKTVRSEATLAKSFAQLQIKKFDLEFTVDPLFKKTSADFDEGGAMGLLMNHLSVDNKLREVFDAGDAVADEQDLDEEEGDGGMIDEIVQLDKLRTSIKEELMWITEDYIPITEFLAEHSINPSLDSFHFTSDSSTGNDNDLITILGLKDSFRADECDPYDIPMATEDDYNPMDPAFNGGDGEVHDFFGGENYDAGPAYGDGAFDEDGASMVDDPEDGLAAPLHNSTNHNGGSLTLLGPGSSHLGPFDPRRQGQGHELVLTLEEGDDNASGGMFEYFDRGFGKSWAGGEHWRLRKVSRKNTATAGTITNTSSKAKADKAPFTLDFHTPLATSLSSSTKALFTPPSNRSFITLPSTSTLTRIKNGKAMSGQQKLREERLLPDDMHFSSHQLLRLFLKPQFSLKMRPGDKSMGGIGGMIGADGEIDENFWATAAKEREGGEGVGDEFGSAPAPFESQFFQDDDDYGDMDNDVDFGPIEPNVPVLPGSDEEKDDLWPGTQMELKKARPDNVNFAKKAKRVDVKRLKDDIWTGLKDLVSHANKTGDTDTTDEDSTLSTSPEPSNEEPVKTFSSIIQSLRSTYPPQKMSEISTSFCFICLLHLANEEGLRIESARVDGKEGEDVGCVGVAPGGEDGEVVLREGLSSLMQLLGAGRDGSEAMASLGEGEKKDRVIGELEALKVYKVRPSFF</sequence>
<dbReference type="GO" id="GO:0007076">
    <property type="term" value="P:mitotic chromosome condensation"/>
    <property type="evidence" value="ECO:0007669"/>
    <property type="project" value="InterPro"/>
</dbReference>
<evidence type="ECO:0000256" key="7">
    <source>
        <dbReference type="ARBA" id="ARBA00022618"/>
    </source>
</evidence>
<evidence type="ECO:0000256" key="9">
    <source>
        <dbReference type="ARBA" id="ARBA00023067"/>
    </source>
</evidence>
<dbReference type="PANTHER" id="PTHR13108">
    <property type="entry name" value="CONDENSIN COMPLEX SUBUNIT 2"/>
    <property type="match status" value="1"/>
</dbReference>
<evidence type="ECO:0000313" key="13">
    <source>
        <dbReference type="EMBL" id="KIR46471.1"/>
    </source>
</evidence>
<keyword evidence="8 11" id="KW-0498">Mitosis</keyword>
<keyword evidence="6" id="KW-0963">Cytoplasm</keyword>
<evidence type="ECO:0000256" key="10">
    <source>
        <dbReference type="ARBA" id="ARBA00023306"/>
    </source>
</evidence>
<feature type="region of interest" description="Disordered" evidence="12">
    <location>
        <begin position="738"/>
        <end position="769"/>
    </location>
</feature>
<dbReference type="PANTHER" id="PTHR13108:SF9">
    <property type="entry name" value="CONDENSIN COMPLEX SUBUNIT 2"/>
    <property type="match status" value="1"/>
</dbReference>
<evidence type="ECO:0000256" key="2">
    <source>
        <dbReference type="ARBA" id="ARBA00004496"/>
    </source>
</evidence>
<evidence type="ECO:0000256" key="11">
    <source>
        <dbReference type="PIRNR" id="PIRNR017126"/>
    </source>
</evidence>
<keyword evidence="10 11" id="KW-0131">Cell cycle</keyword>
<protein>
    <recommendedName>
        <fullName evidence="4 11">Condensin complex subunit 2</fullName>
    </recommendedName>
</protein>
<accession>A0A0D0VGA4</accession>
<comment type="similarity">
    <text evidence="3 11">Belongs to the CND2 (condensin subunit 2) family.</text>
</comment>
<evidence type="ECO:0000256" key="5">
    <source>
        <dbReference type="ARBA" id="ARBA00022454"/>
    </source>
</evidence>
<evidence type="ECO:0000256" key="8">
    <source>
        <dbReference type="ARBA" id="ARBA00022776"/>
    </source>
</evidence>
<dbReference type="OrthoDB" id="362021at2759"/>
<dbReference type="InterPro" id="IPR022816">
    <property type="entry name" value="Condensin_barren_su2"/>
</dbReference>
<comment type="subcellular location">
    <subcellularLocation>
        <location evidence="1">Chromosome</location>
    </subcellularLocation>
    <subcellularLocation>
        <location evidence="2">Cytoplasm</location>
    </subcellularLocation>
</comment>
<feature type="compositionally biased region" description="Basic residues" evidence="12">
    <location>
        <begin position="1"/>
        <end position="10"/>
    </location>
</feature>
<proteinExistence type="inferred from homology"/>
<dbReference type="EMBL" id="KN847984">
    <property type="protein sequence ID" value="KIR46471.1"/>
    <property type="molecule type" value="Genomic_DNA"/>
</dbReference>
<feature type="region of interest" description="Disordered" evidence="12">
    <location>
        <begin position="177"/>
        <end position="199"/>
    </location>
</feature>
<organism evidence="13">
    <name type="scientific">Cryptococcus bacillisporus CA1280</name>
    <dbReference type="NCBI Taxonomy" id="1296109"/>
    <lineage>
        <taxon>Eukaryota</taxon>
        <taxon>Fungi</taxon>
        <taxon>Dikarya</taxon>
        <taxon>Basidiomycota</taxon>
        <taxon>Agaricomycotina</taxon>
        <taxon>Tremellomycetes</taxon>
        <taxon>Tremellales</taxon>
        <taxon>Cryptococcaceae</taxon>
        <taxon>Cryptococcus</taxon>
        <taxon>Cryptococcus gattii species complex</taxon>
    </lineage>
</organism>
<keyword evidence="7 11" id="KW-0132">Cell division</keyword>
<gene>
    <name evidence="13" type="ORF">I312_04528</name>
</gene>
<comment type="function">
    <text evidence="11">Regulatory subunit of the condensin complex, a complex required for conversion of interphase chromatin into mitotic-like condense chromosomes.</text>
</comment>
<dbReference type="HOGENOM" id="CLU_010510_0_0_1"/>
<feature type="region of interest" description="Disordered" evidence="12">
    <location>
        <begin position="1"/>
        <end position="60"/>
    </location>
</feature>
<reference evidence="13" key="1">
    <citation type="submission" date="2015-01" db="EMBL/GenBank/DDBJ databases">
        <title>The Genome Sequence of Cryptococcus gattii CA1280.</title>
        <authorList>
            <consortium name="The Broad Institute Genomics Platform"/>
            <person name="Cuomo C."/>
            <person name="Litvintseva A."/>
            <person name="Chen Y."/>
            <person name="Heitman J."/>
            <person name="Sun S."/>
            <person name="Springer D."/>
            <person name="Dromer F."/>
            <person name="Young S."/>
            <person name="Zeng Q."/>
            <person name="Gargeya S."/>
            <person name="Abouelleil A."/>
            <person name="Alvarado L."/>
            <person name="Chapman S.B."/>
            <person name="Gainer-Dewar J."/>
            <person name="Goldberg J."/>
            <person name="Griggs A."/>
            <person name="Gujja S."/>
            <person name="Hansen M."/>
            <person name="Howarth C."/>
            <person name="Imamovic A."/>
            <person name="Larimer J."/>
            <person name="Murphy C."/>
            <person name="Naylor J."/>
            <person name="Pearson M."/>
            <person name="Priest M."/>
            <person name="Roberts A."/>
            <person name="Saif S."/>
            <person name="Shea T."/>
            <person name="Sykes S."/>
            <person name="Wortman J."/>
            <person name="Nusbaum C."/>
            <person name="Birren B."/>
        </authorList>
    </citation>
    <scope>NUCLEOTIDE SEQUENCE [LARGE SCALE GENOMIC DNA]</scope>
    <source>
        <strain evidence="13">CA1280</strain>
    </source>
</reference>
<dbReference type="PIRSF" id="PIRSF017126">
    <property type="entry name" value="Condensin_H"/>
    <property type="match status" value="1"/>
</dbReference>
<dbReference type="AlphaFoldDB" id="A0A0D0VGA4"/>
<evidence type="ECO:0000256" key="1">
    <source>
        <dbReference type="ARBA" id="ARBA00004286"/>
    </source>
</evidence>
<feature type="compositionally biased region" description="Polar residues" evidence="12">
    <location>
        <begin position="46"/>
        <end position="60"/>
    </location>
</feature>
<evidence type="ECO:0000256" key="3">
    <source>
        <dbReference type="ARBA" id="ARBA00009471"/>
    </source>
</evidence>
<dbReference type="GO" id="GO:0051301">
    <property type="term" value="P:cell division"/>
    <property type="evidence" value="ECO:0007669"/>
    <property type="project" value="UniProtKB-KW"/>
</dbReference>
<feature type="compositionally biased region" description="Basic and acidic residues" evidence="12">
    <location>
        <begin position="17"/>
        <end position="31"/>
    </location>
</feature>
<keyword evidence="9 11" id="KW-0226">DNA condensation</keyword>
<feature type="compositionally biased region" description="Acidic residues" evidence="12">
    <location>
        <begin position="184"/>
        <end position="197"/>
    </location>
</feature>
<dbReference type="GO" id="GO:0000796">
    <property type="term" value="C:condensin complex"/>
    <property type="evidence" value="ECO:0007669"/>
    <property type="project" value="InterPro"/>
</dbReference>
<evidence type="ECO:0000256" key="6">
    <source>
        <dbReference type="ARBA" id="ARBA00022490"/>
    </source>
</evidence>
<evidence type="ECO:0000256" key="12">
    <source>
        <dbReference type="SAM" id="MobiDB-lite"/>
    </source>
</evidence>
<dbReference type="GO" id="GO:0005737">
    <property type="term" value="C:cytoplasm"/>
    <property type="evidence" value="ECO:0007669"/>
    <property type="project" value="UniProtKB-SubCell"/>
</dbReference>
<evidence type="ECO:0000256" key="4">
    <source>
        <dbReference type="ARBA" id="ARBA00016065"/>
    </source>
</evidence>